<dbReference type="Pfam" id="PF00010">
    <property type="entry name" value="HLH"/>
    <property type="match status" value="1"/>
</dbReference>
<dbReference type="PROSITE" id="PS50888">
    <property type="entry name" value="BHLH"/>
    <property type="match status" value="1"/>
</dbReference>
<feature type="region of interest" description="Disordered" evidence="3">
    <location>
        <begin position="1"/>
        <end position="55"/>
    </location>
</feature>
<feature type="compositionally biased region" description="Low complexity" evidence="3">
    <location>
        <begin position="275"/>
        <end position="289"/>
    </location>
</feature>
<keyword evidence="6" id="KW-1185">Reference proteome</keyword>
<feature type="compositionally biased region" description="Basic and acidic residues" evidence="3">
    <location>
        <begin position="178"/>
        <end position="199"/>
    </location>
</feature>
<feature type="compositionally biased region" description="Low complexity" evidence="3">
    <location>
        <begin position="320"/>
        <end position="376"/>
    </location>
</feature>
<dbReference type="Proteomes" id="UP000094819">
    <property type="component" value="Unassembled WGS sequence"/>
</dbReference>
<dbReference type="InterPro" id="IPR011598">
    <property type="entry name" value="bHLH_dom"/>
</dbReference>
<dbReference type="GO" id="GO:0003677">
    <property type="term" value="F:DNA binding"/>
    <property type="evidence" value="ECO:0007669"/>
    <property type="project" value="UniProtKB-KW"/>
</dbReference>
<organism evidence="5 6">
    <name type="scientific">Cryptococcus wingfieldii CBS 7118</name>
    <dbReference type="NCBI Taxonomy" id="1295528"/>
    <lineage>
        <taxon>Eukaryota</taxon>
        <taxon>Fungi</taxon>
        <taxon>Dikarya</taxon>
        <taxon>Basidiomycota</taxon>
        <taxon>Agaricomycotina</taxon>
        <taxon>Tremellomycetes</taxon>
        <taxon>Tremellales</taxon>
        <taxon>Cryptococcaceae</taxon>
        <taxon>Cryptococcus</taxon>
    </lineage>
</organism>
<evidence type="ECO:0000313" key="6">
    <source>
        <dbReference type="Proteomes" id="UP000094819"/>
    </source>
</evidence>
<feature type="compositionally biased region" description="Basic and acidic residues" evidence="3">
    <location>
        <begin position="34"/>
        <end position="44"/>
    </location>
</feature>
<protein>
    <recommendedName>
        <fullName evidence="4">BHLH domain-containing protein</fullName>
    </recommendedName>
</protein>
<evidence type="ECO:0000313" key="5">
    <source>
        <dbReference type="EMBL" id="ODN89674.1"/>
    </source>
</evidence>
<dbReference type="Gene3D" id="4.10.280.10">
    <property type="entry name" value="Helix-loop-helix DNA-binding domain"/>
    <property type="match status" value="1"/>
</dbReference>
<dbReference type="PANTHER" id="PTHR10328:SF15">
    <property type="entry name" value="BHLH TRANSCRIPTION FACTOR"/>
    <property type="match status" value="1"/>
</dbReference>
<comment type="caution">
    <text evidence="5">The sequence shown here is derived from an EMBL/GenBank/DDBJ whole genome shotgun (WGS) entry which is preliminary data.</text>
</comment>
<dbReference type="GO" id="GO:0046983">
    <property type="term" value="F:protein dimerization activity"/>
    <property type="evidence" value="ECO:0007669"/>
    <property type="project" value="InterPro"/>
</dbReference>
<feature type="region of interest" description="Disordered" evidence="3">
    <location>
        <begin position="268"/>
        <end position="382"/>
    </location>
</feature>
<dbReference type="GO" id="GO:0003700">
    <property type="term" value="F:DNA-binding transcription factor activity"/>
    <property type="evidence" value="ECO:0007669"/>
    <property type="project" value="TreeGrafter"/>
</dbReference>
<feature type="compositionally biased region" description="Low complexity" evidence="3">
    <location>
        <begin position="1"/>
        <end position="13"/>
    </location>
</feature>
<gene>
    <name evidence="5" type="ORF">L198_06364</name>
</gene>
<dbReference type="AlphaFoldDB" id="A0A1E3IM48"/>
<keyword evidence="2" id="KW-0539">Nucleus</keyword>
<dbReference type="GO" id="GO:0045944">
    <property type="term" value="P:positive regulation of transcription by RNA polymerase II"/>
    <property type="evidence" value="ECO:0007669"/>
    <property type="project" value="TreeGrafter"/>
</dbReference>
<dbReference type="GO" id="GO:0090575">
    <property type="term" value="C:RNA polymerase II transcription regulator complex"/>
    <property type="evidence" value="ECO:0007669"/>
    <property type="project" value="TreeGrafter"/>
</dbReference>
<dbReference type="SUPFAM" id="SSF47459">
    <property type="entry name" value="HLH, helix-loop-helix DNA-binding domain"/>
    <property type="match status" value="1"/>
</dbReference>
<evidence type="ECO:0000256" key="1">
    <source>
        <dbReference type="ARBA" id="ARBA00023125"/>
    </source>
</evidence>
<dbReference type="OrthoDB" id="8964853at2759"/>
<evidence type="ECO:0000256" key="3">
    <source>
        <dbReference type="SAM" id="MobiDB-lite"/>
    </source>
</evidence>
<dbReference type="EMBL" id="AWGH01000022">
    <property type="protein sequence ID" value="ODN89674.1"/>
    <property type="molecule type" value="Genomic_DNA"/>
</dbReference>
<feature type="domain" description="BHLH" evidence="4">
    <location>
        <begin position="192"/>
        <end position="241"/>
    </location>
</feature>
<dbReference type="PANTHER" id="PTHR10328">
    <property type="entry name" value="PROTEIN MAX MYC-ASSOCIATED FACTOR X"/>
    <property type="match status" value="1"/>
</dbReference>
<feature type="compositionally biased region" description="Low complexity" evidence="3">
    <location>
        <begin position="152"/>
        <end position="173"/>
    </location>
</feature>
<sequence>MSAPASPAQPTTPRQHAEHDPQLADVNMDIPDQPQKDKKPDEHNPFGGDSLDQAIRVMQRERYTVFPMFTTWAQDPNNPASPSQHANGDSPSHQHNQQAQLDSILSLRSPTSGEDGSADVEGTGITPEIRFSDEMAEQNVSAGPASLKDDGQQQQQAQQTSQQAQNLLAPPQAGTSQDGEKGKDSTFSRSPELRVTHKLAERKRRKEMKELFDELRDELPADRTMKASKWEILTVEHMRQLKATQVDHQRELEHLRRENEHLRATAYAHPPPHPHNNNHNNHNNHNAHAFPAYLPYHPNAFQAHNNMSQNVGGQNGVQGQGQQQQVQMQPPQPGQGVLQQAGLASQHHTPQPTPGLQTPGGDQGQGQMSGQVSAQGTPAPGQ</sequence>
<reference evidence="5 6" key="1">
    <citation type="submission" date="2016-06" db="EMBL/GenBank/DDBJ databases">
        <title>Evolution of pathogenesis and genome organization in the Tremellales.</title>
        <authorList>
            <person name="Cuomo C."/>
            <person name="Litvintseva A."/>
            <person name="Heitman J."/>
            <person name="Chen Y."/>
            <person name="Sun S."/>
            <person name="Springer D."/>
            <person name="Dromer F."/>
            <person name="Young S."/>
            <person name="Zeng Q."/>
            <person name="Chapman S."/>
            <person name="Gujja S."/>
            <person name="Saif S."/>
            <person name="Birren B."/>
        </authorList>
    </citation>
    <scope>NUCLEOTIDE SEQUENCE [LARGE SCALE GENOMIC DNA]</scope>
    <source>
        <strain evidence="5 6">CBS 7118</strain>
    </source>
</reference>
<feature type="compositionally biased region" description="Polar residues" evidence="3">
    <location>
        <begin position="71"/>
        <end position="114"/>
    </location>
</feature>
<feature type="region of interest" description="Disordered" evidence="3">
    <location>
        <begin position="69"/>
        <end position="200"/>
    </location>
</feature>
<evidence type="ECO:0000259" key="4">
    <source>
        <dbReference type="PROSITE" id="PS50888"/>
    </source>
</evidence>
<dbReference type="SMART" id="SM00353">
    <property type="entry name" value="HLH"/>
    <property type="match status" value="1"/>
</dbReference>
<accession>A0A1E3IM48</accession>
<evidence type="ECO:0000256" key="2">
    <source>
        <dbReference type="ARBA" id="ARBA00023242"/>
    </source>
</evidence>
<dbReference type="RefSeq" id="XP_019029583.1">
    <property type="nucleotide sequence ID" value="XM_019178427.1"/>
</dbReference>
<keyword evidence="1" id="KW-0238">DNA-binding</keyword>
<name>A0A1E3IM48_9TREE</name>
<dbReference type="GeneID" id="30195576"/>
<proteinExistence type="predicted"/>
<dbReference type="InterPro" id="IPR036638">
    <property type="entry name" value="HLH_DNA-bd_sf"/>
</dbReference>